<dbReference type="AlphaFoldDB" id="A0A1H9XWC8"/>
<dbReference type="RefSeq" id="WP_090072917.1">
    <property type="nucleotide sequence ID" value="NZ_FOFT01000020.1"/>
</dbReference>
<dbReference type="OrthoDB" id="3404132at2"/>
<dbReference type="PANTHER" id="PTHR46268">
    <property type="entry name" value="STRESS RESPONSE PROTEIN NHAX"/>
    <property type="match status" value="1"/>
</dbReference>
<evidence type="ECO:0000313" key="3">
    <source>
        <dbReference type="EMBL" id="SES50470.1"/>
    </source>
</evidence>
<dbReference type="Pfam" id="PF00582">
    <property type="entry name" value="Usp"/>
    <property type="match status" value="2"/>
</dbReference>
<dbReference type="SUPFAM" id="SSF52402">
    <property type="entry name" value="Adenine nucleotide alpha hydrolases-like"/>
    <property type="match status" value="2"/>
</dbReference>
<dbReference type="EMBL" id="FOFT01000020">
    <property type="protein sequence ID" value="SES50470.1"/>
    <property type="molecule type" value="Genomic_DNA"/>
</dbReference>
<evidence type="ECO:0000259" key="2">
    <source>
        <dbReference type="Pfam" id="PF00582"/>
    </source>
</evidence>
<sequence length="298" mass="30847">MTGTSRPVVVGVDGSTSASHAVRWAAEEAARRGTSLVIMHSCMVVPVHAPHVAPSSEAFADAMFDHGRVLLAEATAVAKEAAPEVEVTTELTSGGAAEQLIGRSASTQLVVLGSRGLGGFTGLLVGSVAVAVTTHALCPTIVVREPSPDAVPDRDAPVVVGLDGSPSSDAALAFAFEAAALRGVAVHAVRTWWDLTADTAWQRGLTATNLASIEAAEQRLLAEQLTTCTTKYPDVPVHRSLTRDRPAHTLVEQSAKAQLVVVGTRGRGGFRGLLLGSTSQALIHHAHCPVAVVPLAQH</sequence>
<evidence type="ECO:0000313" key="4">
    <source>
        <dbReference type="Proteomes" id="UP000199028"/>
    </source>
</evidence>
<name>A0A1H9XWC8_9PSEU</name>
<keyword evidence="4" id="KW-1185">Reference proteome</keyword>
<feature type="domain" description="UspA" evidence="2">
    <location>
        <begin position="6"/>
        <end position="144"/>
    </location>
</feature>
<feature type="domain" description="UspA" evidence="2">
    <location>
        <begin position="158"/>
        <end position="294"/>
    </location>
</feature>
<accession>A0A1H9XWC8</accession>
<gene>
    <name evidence="3" type="ORF">SAMN05216195_120101</name>
</gene>
<dbReference type="InterPro" id="IPR014729">
    <property type="entry name" value="Rossmann-like_a/b/a_fold"/>
</dbReference>
<evidence type="ECO:0000256" key="1">
    <source>
        <dbReference type="ARBA" id="ARBA00008791"/>
    </source>
</evidence>
<dbReference type="InterPro" id="IPR006015">
    <property type="entry name" value="Universal_stress_UspA"/>
</dbReference>
<dbReference type="PANTHER" id="PTHR46268:SF6">
    <property type="entry name" value="UNIVERSAL STRESS PROTEIN UP12"/>
    <property type="match status" value="1"/>
</dbReference>
<organism evidence="3 4">
    <name type="scientific">Lentzea flaviverrucosa</name>
    <dbReference type="NCBI Taxonomy" id="200379"/>
    <lineage>
        <taxon>Bacteria</taxon>
        <taxon>Bacillati</taxon>
        <taxon>Actinomycetota</taxon>
        <taxon>Actinomycetes</taxon>
        <taxon>Pseudonocardiales</taxon>
        <taxon>Pseudonocardiaceae</taxon>
        <taxon>Lentzea</taxon>
    </lineage>
</organism>
<protein>
    <submittedName>
        <fullName evidence="3">Nucleotide-binding universal stress protein, UspA family</fullName>
    </submittedName>
</protein>
<reference evidence="4" key="1">
    <citation type="submission" date="2016-10" db="EMBL/GenBank/DDBJ databases">
        <authorList>
            <person name="Varghese N."/>
            <person name="Submissions S."/>
        </authorList>
    </citation>
    <scope>NUCLEOTIDE SEQUENCE [LARGE SCALE GENOMIC DNA]</scope>
    <source>
        <strain evidence="4">CGMCC 4.578</strain>
    </source>
</reference>
<dbReference type="InterPro" id="IPR006016">
    <property type="entry name" value="UspA"/>
</dbReference>
<dbReference type="PRINTS" id="PR01438">
    <property type="entry name" value="UNVRSLSTRESS"/>
</dbReference>
<proteinExistence type="inferred from homology"/>
<dbReference type="Proteomes" id="UP000199028">
    <property type="component" value="Unassembled WGS sequence"/>
</dbReference>
<comment type="similarity">
    <text evidence="1">Belongs to the universal stress protein A family.</text>
</comment>
<dbReference type="Gene3D" id="3.40.50.620">
    <property type="entry name" value="HUPs"/>
    <property type="match status" value="2"/>
</dbReference>